<dbReference type="PROSITE" id="PS50056">
    <property type="entry name" value="TYR_PHOSPHATASE_2"/>
    <property type="match status" value="1"/>
</dbReference>
<evidence type="ECO:0000256" key="1">
    <source>
        <dbReference type="SAM" id="MobiDB-lite"/>
    </source>
</evidence>
<dbReference type="SUPFAM" id="SSF52799">
    <property type="entry name" value="(Phosphotyrosine protein) phosphatases II"/>
    <property type="match status" value="2"/>
</dbReference>
<dbReference type="InterPro" id="IPR000242">
    <property type="entry name" value="PTP_cat"/>
</dbReference>
<feature type="domain" description="Tyrosine-protein phosphatase" evidence="2">
    <location>
        <begin position="21"/>
        <end position="135"/>
    </location>
</feature>
<dbReference type="SMART" id="SM00194">
    <property type="entry name" value="PTPc"/>
    <property type="match status" value="2"/>
</dbReference>
<gene>
    <name evidence="4" type="ORF">GCK32_007507</name>
</gene>
<evidence type="ECO:0000313" key="5">
    <source>
        <dbReference type="Proteomes" id="UP001331761"/>
    </source>
</evidence>
<evidence type="ECO:0000313" key="4">
    <source>
        <dbReference type="EMBL" id="KAK5980179.1"/>
    </source>
</evidence>
<dbReference type="Pfam" id="PF00102">
    <property type="entry name" value="Y_phosphatase"/>
    <property type="match status" value="2"/>
</dbReference>
<feature type="compositionally biased region" description="Polar residues" evidence="1">
    <location>
        <begin position="247"/>
        <end position="264"/>
    </location>
</feature>
<dbReference type="Gene3D" id="3.90.190.10">
    <property type="entry name" value="Protein tyrosine phosphatase superfamily"/>
    <property type="match status" value="2"/>
</dbReference>
<dbReference type="SMART" id="SM00404">
    <property type="entry name" value="PTPc_motif"/>
    <property type="match status" value="1"/>
</dbReference>
<evidence type="ECO:0000259" key="2">
    <source>
        <dbReference type="PROSITE" id="PS50055"/>
    </source>
</evidence>
<organism evidence="4 5">
    <name type="scientific">Trichostrongylus colubriformis</name>
    <name type="common">Black scour worm</name>
    <dbReference type="NCBI Taxonomy" id="6319"/>
    <lineage>
        <taxon>Eukaryota</taxon>
        <taxon>Metazoa</taxon>
        <taxon>Ecdysozoa</taxon>
        <taxon>Nematoda</taxon>
        <taxon>Chromadorea</taxon>
        <taxon>Rhabditida</taxon>
        <taxon>Rhabditina</taxon>
        <taxon>Rhabditomorpha</taxon>
        <taxon>Strongyloidea</taxon>
        <taxon>Trichostrongylidae</taxon>
        <taxon>Trichostrongylus</taxon>
    </lineage>
</organism>
<feature type="compositionally biased region" description="Basic residues" evidence="1">
    <location>
        <begin position="206"/>
        <end position="221"/>
    </location>
</feature>
<feature type="region of interest" description="Disordered" evidence="1">
    <location>
        <begin position="199"/>
        <end position="264"/>
    </location>
</feature>
<comment type="caution">
    <text evidence="4">The sequence shown here is derived from an EMBL/GenBank/DDBJ whole genome shotgun (WGS) entry which is preliminary data.</text>
</comment>
<dbReference type="PRINTS" id="PR00700">
    <property type="entry name" value="PRTYPHPHTASE"/>
</dbReference>
<dbReference type="CDD" id="cd00047">
    <property type="entry name" value="PTPc"/>
    <property type="match status" value="2"/>
</dbReference>
<accession>A0AAN8J2H2</accession>
<feature type="domain" description="Tyrosine-protein phosphatase" evidence="2">
    <location>
        <begin position="300"/>
        <end position="508"/>
    </location>
</feature>
<protein>
    <recommendedName>
        <fullName evidence="6">Protein-tyrosine phosphatase</fullName>
    </recommendedName>
</protein>
<dbReference type="InterPro" id="IPR003595">
    <property type="entry name" value="Tyr_Pase_cat"/>
</dbReference>
<dbReference type="InterPro" id="IPR016130">
    <property type="entry name" value="Tyr_Pase_AS"/>
</dbReference>
<reference evidence="4 5" key="1">
    <citation type="submission" date="2019-10" db="EMBL/GenBank/DDBJ databases">
        <title>Assembly and Annotation for the nematode Trichostrongylus colubriformis.</title>
        <authorList>
            <person name="Martin J."/>
        </authorList>
    </citation>
    <scope>NUCLEOTIDE SEQUENCE [LARGE SCALE GENOMIC DNA]</scope>
    <source>
        <strain evidence="4">G859</strain>
        <tissue evidence="4">Whole worm</tissue>
    </source>
</reference>
<sequence length="552" mass="62682">MRRMNDFTLMTEFVQQNPLGRNRYKDVGCLDNFRVILTIGNVQYIHANYVSTPVSAKRFICTQAPLPKTCPDFWNMVVQEKSVAILMLCNFIEQNAKKCAEYFPTQEGPPMAFEGDVFVSFKKQEMFSDSDYSIKRRSKKVAEEIWERGAIDVVVPGAALSQEPSPVSSCCLRSEMFFFKRKGKSVQSTVDTKLELTQREDAPSKVARRKGKRRQAKRTRVQGKTVEEGSKRAVKKRTGQTMEEDTPSVQQKASLQTAASAPSIQGKSVEEMSRRVSKAAKRAQVKVFVEETFKKGVKGLIAEFKSMKRVNDFSKMTEFVAQNAEGRNRYKDVGCLDNDRVIIRIGPVSYIHANYVSSPTNPKRFICTQAPLPKTCPDFWYMVVQEKSVAILMLCNFIEQNAKKCAEYFPVEEDKPVSFEGGVTVSLKKQEPLPFPFETRIHILVRSLEVSVPGQPVHACQHYHWQDWPDRGVPDADLAPIVLLSRLKDNTAPIIVHCSAGIGRTGSITEHQYLYIHQVLLLYLKKTKYLDDSVTPYLEAFTRDYINATKGF</sequence>
<proteinExistence type="predicted"/>
<dbReference type="Proteomes" id="UP001331761">
    <property type="component" value="Unassembled WGS sequence"/>
</dbReference>
<dbReference type="AlphaFoldDB" id="A0AAN8J2H2"/>
<feature type="domain" description="Tyrosine specific protein phosphatases" evidence="3">
    <location>
        <begin position="493"/>
        <end position="508"/>
    </location>
</feature>
<dbReference type="PANTHER" id="PTHR46163">
    <property type="entry name" value="TYROSINE-PROTEIN PHOSPHATASE-RELATED"/>
    <property type="match status" value="1"/>
</dbReference>
<name>A0AAN8J2H2_TRICO</name>
<dbReference type="GO" id="GO:0004725">
    <property type="term" value="F:protein tyrosine phosphatase activity"/>
    <property type="evidence" value="ECO:0007669"/>
    <property type="project" value="InterPro"/>
</dbReference>
<dbReference type="PROSITE" id="PS50055">
    <property type="entry name" value="TYR_PHOSPHATASE_PTP"/>
    <property type="match status" value="2"/>
</dbReference>
<dbReference type="InterPro" id="IPR029021">
    <property type="entry name" value="Prot-tyrosine_phosphatase-like"/>
</dbReference>
<dbReference type="EMBL" id="WIXE01007726">
    <property type="protein sequence ID" value="KAK5980179.1"/>
    <property type="molecule type" value="Genomic_DNA"/>
</dbReference>
<evidence type="ECO:0000259" key="3">
    <source>
        <dbReference type="PROSITE" id="PS50056"/>
    </source>
</evidence>
<keyword evidence="5" id="KW-1185">Reference proteome</keyword>
<dbReference type="PROSITE" id="PS00383">
    <property type="entry name" value="TYR_PHOSPHATASE_1"/>
    <property type="match status" value="1"/>
</dbReference>
<dbReference type="PANTHER" id="PTHR46163:SF12">
    <property type="entry name" value="PROTEIN-TYROSINE PHOSPHATASE"/>
    <property type="match status" value="1"/>
</dbReference>
<dbReference type="InterPro" id="IPR000387">
    <property type="entry name" value="Tyr_Pase_dom"/>
</dbReference>
<evidence type="ECO:0008006" key="6">
    <source>
        <dbReference type="Google" id="ProtNLM"/>
    </source>
</evidence>
<dbReference type="InterPro" id="IPR052782">
    <property type="entry name" value="Oocyte-zygote_transition_reg"/>
</dbReference>